<dbReference type="Ensembl" id="ENSSSCT00070015053.1">
    <property type="protein sequence ID" value="ENSSSCP00070012454.1"/>
    <property type="gene ID" value="ENSSSCG00070007788.1"/>
</dbReference>
<reference evidence="1" key="2">
    <citation type="submission" date="2025-08" db="UniProtKB">
        <authorList>
            <consortium name="Ensembl"/>
        </authorList>
    </citation>
    <scope>IDENTIFICATION</scope>
</reference>
<protein>
    <submittedName>
        <fullName evidence="1">Uncharacterized protein</fullName>
    </submittedName>
</protein>
<accession>A0A4X1T8U2</accession>
<evidence type="ECO:0000313" key="1">
    <source>
        <dbReference type="Ensembl" id="ENSSSCP00070012454.1"/>
    </source>
</evidence>
<name>A0A4X1T8U2_PIG</name>
<sequence length="68" mass="7465">MNHYSNYYSGLGFLYGGYSHGCGYGIFLTLGYGCGCRSYKHSPLCGSFRHGCHYCSLCCGGYGFPSLY</sequence>
<proteinExistence type="predicted"/>
<reference evidence="2" key="1">
    <citation type="submission" date="2017-08" db="EMBL/GenBank/DDBJ databases">
        <title>USMARCv1.0.</title>
        <authorList>
            <person name="Hannum G.I."/>
            <person name="Koren S."/>
            <person name="Schroeder S.G."/>
            <person name="Chin S.C."/>
            <person name="Nonneman D.J."/>
            <person name="Becker S.A."/>
            <person name="Rosen B.D."/>
            <person name="Bickhart D.M."/>
            <person name="Putnam N.H."/>
            <person name="Green R.E."/>
            <person name="Tuggle C.K."/>
            <person name="Liu H."/>
            <person name="Rohrer G.A."/>
            <person name="Warr A."/>
            <person name="Hall R."/>
            <person name="Kim K."/>
            <person name="Hume D.A."/>
            <person name="Talbot R."/>
            <person name="Chow W."/>
            <person name="Howe K."/>
            <person name="Schwartz A.S."/>
            <person name="Watson M."/>
            <person name="Archibald A.L."/>
            <person name="Phillippy A.M."/>
            <person name="Smith T.P.L."/>
        </authorList>
    </citation>
    <scope>NUCLEOTIDE SEQUENCE [LARGE SCALE GENOMIC DNA]</scope>
</reference>
<dbReference type="AlphaFoldDB" id="A0A4X1T8U2"/>
<evidence type="ECO:0000313" key="2">
    <source>
        <dbReference type="Proteomes" id="UP000314985"/>
    </source>
</evidence>
<dbReference type="Proteomes" id="UP000314985">
    <property type="component" value="Unassembled WGS sequence"/>
</dbReference>
<organism evidence="1 2">
    <name type="scientific">Sus scrofa</name>
    <name type="common">Pig</name>
    <dbReference type="NCBI Taxonomy" id="9823"/>
    <lineage>
        <taxon>Eukaryota</taxon>
        <taxon>Metazoa</taxon>
        <taxon>Chordata</taxon>
        <taxon>Craniata</taxon>
        <taxon>Vertebrata</taxon>
        <taxon>Euteleostomi</taxon>
        <taxon>Mammalia</taxon>
        <taxon>Eutheria</taxon>
        <taxon>Laurasiatheria</taxon>
        <taxon>Artiodactyla</taxon>
        <taxon>Suina</taxon>
        <taxon>Suidae</taxon>
        <taxon>Sus</taxon>
    </lineage>
</organism>